<feature type="domain" description="Predicted DNA-binding protein ribbon-helix-helix" evidence="1">
    <location>
        <begin position="5"/>
        <end position="46"/>
    </location>
</feature>
<name>A0ABY0EU30_CLOTA</name>
<proteinExistence type="predicted"/>
<evidence type="ECO:0000313" key="3">
    <source>
        <dbReference type="Proteomes" id="UP000290273"/>
    </source>
</evidence>
<comment type="caution">
    <text evidence="2">The sequence shown here is derived from an EMBL/GenBank/DDBJ whole genome shotgun (WGS) entry which is preliminary data.</text>
</comment>
<evidence type="ECO:0000259" key="1">
    <source>
        <dbReference type="Pfam" id="PF12651"/>
    </source>
</evidence>
<protein>
    <submittedName>
        <fullName evidence="2">CopG family transcriptional regulator</fullName>
    </submittedName>
</protein>
<reference evidence="2 3" key="1">
    <citation type="submission" date="2018-06" db="EMBL/GenBank/DDBJ databases">
        <title>Genome conservation of Clostridium tetani.</title>
        <authorList>
            <person name="Bruggemann H."/>
            <person name="Popoff M.R."/>
        </authorList>
    </citation>
    <scope>NUCLEOTIDE SEQUENCE [LARGE SCALE GENOMIC DNA]</scope>
    <source>
        <strain evidence="2 3">63.05</strain>
    </source>
</reference>
<dbReference type="InterPro" id="IPR038733">
    <property type="entry name" value="Predicted_DNA_bind_prot_RHH"/>
</dbReference>
<dbReference type="RefSeq" id="WP_128992997.1">
    <property type="nucleotide sequence ID" value="NZ_QMAU01000022.1"/>
</dbReference>
<sequence>MLVHRTRISNSIDKKLYGKLKKLSEETRIPMSRLLDEAIEDLLKKHSTKK</sequence>
<dbReference type="Proteomes" id="UP000290273">
    <property type="component" value="Unassembled WGS sequence"/>
</dbReference>
<dbReference type="EMBL" id="QMAU01000022">
    <property type="protein sequence ID" value="RXI57399.1"/>
    <property type="molecule type" value="Genomic_DNA"/>
</dbReference>
<accession>A0ABY0EU30</accession>
<organism evidence="2 3">
    <name type="scientific">Clostridium tetani</name>
    <dbReference type="NCBI Taxonomy" id="1513"/>
    <lineage>
        <taxon>Bacteria</taxon>
        <taxon>Bacillati</taxon>
        <taxon>Bacillota</taxon>
        <taxon>Clostridia</taxon>
        <taxon>Eubacteriales</taxon>
        <taxon>Clostridiaceae</taxon>
        <taxon>Clostridium</taxon>
    </lineage>
</organism>
<gene>
    <name evidence="2" type="ORF">DP131_05195</name>
</gene>
<evidence type="ECO:0000313" key="2">
    <source>
        <dbReference type="EMBL" id="RXI57399.1"/>
    </source>
</evidence>
<dbReference type="Pfam" id="PF12651">
    <property type="entry name" value="RHH_3"/>
    <property type="match status" value="1"/>
</dbReference>